<proteinExistence type="predicted"/>
<sequence>MLIPGLPAVTVDAFLGLTHQVRALAKMMQAIIPHIPQLVQFVAPQHSTHPTVQPDLLASWEEPSALQPIKGLRFPHKVRSGTPGAIIGHSMSNTRVPTPNVPEPDTLSSDSVDSLKALLRHVNRRLDKIWEKGLLRNPNPMKTHREVRDKTRYFCFYCDYGHNTEECHDLRDQIEDLIHQGHLYYYVRKPHESSEGRYTRDTSPHSKGLIEKQIDVIVGRPAFGGDISSSQKAYSRAIVEKRPRCECDSDIIFRLGEEEYLDHDDALVISV</sequence>
<accession>A0A445MIC4</accession>
<name>A0A445MIC4_ENSVE</name>
<organism evidence="1">
    <name type="scientific">Ensete ventricosum</name>
    <name type="common">Abyssinian banana</name>
    <name type="synonym">Musa ensete</name>
    <dbReference type="NCBI Taxonomy" id="4639"/>
    <lineage>
        <taxon>Eukaryota</taxon>
        <taxon>Viridiplantae</taxon>
        <taxon>Streptophyta</taxon>
        <taxon>Embryophyta</taxon>
        <taxon>Tracheophyta</taxon>
        <taxon>Spermatophyta</taxon>
        <taxon>Magnoliopsida</taxon>
        <taxon>Liliopsida</taxon>
        <taxon>Zingiberales</taxon>
        <taxon>Musaceae</taxon>
        <taxon>Ensete</taxon>
    </lineage>
</organism>
<reference evidence="1" key="1">
    <citation type="journal article" date="2018" name="Data Brief">
        <title>Genome sequence data from 17 accessions of Ensete ventricosum, a staple food crop for millions in Ethiopia.</title>
        <authorList>
            <person name="Yemataw Z."/>
            <person name="Muzemil S."/>
            <person name="Ambachew D."/>
            <person name="Tripathi L."/>
            <person name="Tesfaye K."/>
            <person name="Chala A."/>
            <person name="Farbos A."/>
            <person name="O'Neill P."/>
            <person name="Moore K."/>
            <person name="Grant M."/>
            <person name="Studholme D.J."/>
        </authorList>
    </citation>
    <scope>NUCLEOTIDE SEQUENCE [LARGE SCALE GENOMIC DNA]</scope>
    <source>
        <tissue evidence="1">Leaf</tissue>
    </source>
</reference>
<protein>
    <submittedName>
        <fullName evidence="1">Uncharacterized protein</fullName>
    </submittedName>
</protein>
<dbReference type="Proteomes" id="UP000290560">
    <property type="component" value="Unassembled WGS sequence"/>
</dbReference>
<dbReference type="AlphaFoldDB" id="A0A445MIC4"/>
<evidence type="ECO:0000313" key="1">
    <source>
        <dbReference type="EMBL" id="RZR74010.1"/>
    </source>
</evidence>
<gene>
    <name evidence="1" type="ORF">BHM03_00030907</name>
</gene>
<dbReference type="EMBL" id="KV876082">
    <property type="protein sequence ID" value="RZR74010.1"/>
    <property type="molecule type" value="Genomic_DNA"/>
</dbReference>